<accession>A0A7W4JCC7</accession>
<organism evidence="2 3">
    <name type="scientific">Gluconacetobacter tumulicola</name>
    <dbReference type="NCBI Taxonomy" id="1017177"/>
    <lineage>
        <taxon>Bacteria</taxon>
        <taxon>Pseudomonadati</taxon>
        <taxon>Pseudomonadota</taxon>
        <taxon>Alphaproteobacteria</taxon>
        <taxon>Acetobacterales</taxon>
        <taxon>Acetobacteraceae</taxon>
        <taxon>Gluconacetobacter</taxon>
    </lineage>
</organism>
<evidence type="ECO:0000313" key="3">
    <source>
        <dbReference type="Proteomes" id="UP000525623"/>
    </source>
</evidence>
<comment type="caution">
    <text evidence="2">The sequence shown here is derived from an EMBL/GenBank/DDBJ whole genome shotgun (WGS) entry which is preliminary data.</text>
</comment>
<sequence>MATMPKRIETHRIDTKAIRTIFTHLNENWLVRSLDERDYGVDLQLERFDLDDATGDFIFVQVKGTNDVFEGNVQLSGFPVDTLNYALMFDVPFFLFHTSNTSKQTKFVWLQKYVEVRLEKDKPKWRSQDSVTIYFPEENDLERNDSKIVDIIKREKLSKVGVKFLASYESLKLHSEAVLGGEVGVASGCAIVTEKIKKFSSFIEEYRNLVHEGSFVDFNTLPAVYQNIASTLKIDAADRETVQRAIAFLEGIKVAFLGQDEIDDFAEDEGGYHSY</sequence>
<name>A0A7W4JCC7_9PROT</name>
<dbReference type="EMBL" id="JABEQL010000005">
    <property type="protein sequence ID" value="MBB2178657.1"/>
    <property type="molecule type" value="Genomic_DNA"/>
</dbReference>
<dbReference type="InterPro" id="IPR025375">
    <property type="entry name" value="DUF4365"/>
</dbReference>
<evidence type="ECO:0000313" key="2">
    <source>
        <dbReference type="EMBL" id="MBB2178657.1"/>
    </source>
</evidence>
<dbReference type="Proteomes" id="UP000525623">
    <property type="component" value="Unassembled WGS sequence"/>
</dbReference>
<proteinExistence type="predicted"/>
<reference evidence="2 3" key="1">
    <citation type="submission" date="2020-04" db="EMBL/GenBank/DDBJ databases">
        <title>Description of novel Gluconacetobacter.</title>
        <authorList>
            <person name="Sombolestani A."/>
        </authorList>
    </citation>
    <scope>NUCLEOTIDE SEQUENCE [LARGE SCALE GENOMIC DNA]</scope>
    <source>
        <strain evidence="2 3">LMG 27725</strain>
    </source>
</reference>
<feature type="domain" description="DUF4365" evidence="1">
    <location>
        <begin position="27"/>
        <end position="145"/>
    </location>
</feature>
<dbReference type="AlphaFoldDB" id="A0A7W4JCC7"/>
<dbReference type="Pfam" id="PF14280">
    <property type="entry name" value="DUF4365"/>
    <property type="match status" value="1"/>
</dbReference>
<gene>
    <name evidence="2" type="ORF">HLH29_05610</name>
</gene>
<protein>
    <submittedName>
        <fullName evidence="2">DUF4365 domain-containing protein</fullName>
    </submittedName>
</protein>
<evidence type="ECO:0000259" key="1">
    <source>
        <dbReference type="Pfam" id="PF14280"/>
    </source>
</evidence>
<keyword evidence="3" id="KW-1185">Reference proteome</keyword>